<accession>A0A6I4THD2</accession>
<organism evidence="2 3">
    <name type="scientific">Qipengyuania aquimaris</name>
    <dbReference type="NCBI Taxonomy" id="255984"/>
    <lineage>
        <taxon>Bacteria</taxon>
        <taxon>Pseudomonadati</taxon>
        <taxon>Pseudomonadota</taxon>
        <taxon>Alphaproteobacteria</taxon>
        <taxon>Sphingomonadales</taxon>
        <taxon>Erythrobacteraceae</taxon>
        <taxon>Qipengyuania</taxon>
    </lineage>
</organism>
<feature type="transmembrane region" description="Helical" evidence="1">
    <location>
        <begin position="47"/>
        <end position="65"/>
    </location>
</feature>
<evidence type="ECO:0008006" key="4">
    <source>
        <dbReference type="Google" id="ProtNLM"/>
    </source>
</evidence>
<evidence type="ECO:0000313" key="3">
    <source>
        <dbReference type="Proteomes" id="UP000432727"/>
    </source>
</evidence>
<protein>
    <recommendedName>
        <fullName evidence="4">DUF4013 domain-containing protein</fullName>
    </recommendedName>
</protein>
<keyword evidence="1" id="KW-1133">Transmembrane helix</keyword>
<gene>
    <name evidence="2" type="ORF">GRI34_02580</name>
</gene>
<evidence type="ECO:0000313" key="2">
    <source>
        <dbReference type="EMBL" id="MXO95305.1"/>
    </source>
</evidence>
<dbReference type="RefSeq" id="WP_160594609.1">
    <property type="nucleotide sequence ID" value="NZ_WTYI01000001.1"/>
</dbReference>
<feature type="transmembrane region" description="Helical" evidence="1">
    <location>
        <begin position="20"/>
        <end position="38"/>
    </location>
</feature>
<proteinExistence type="predicted"/>
<keyword evidence="1" id="KW-0472">Membrane</keyword>
<name>A0A6I4THD2_9SPHN</name>
<dbReference type="OrthoDB" id="7433046at2"/>
<keyword evidence="1" id="KW-0812">Transmembrane</keyword>
<evidence type="ECO:0000256" key="1">
    <source>
        <dbReference type="SAM" id="Phobius"/>
    </source>
</evidence>
<dbReference type="AlphaFoldDB" id="A0A6I4THD2"/>
<feature type="transmembrane region" description="Helical" evidence="1">
    <location>
        <begin position="145"/>
        <end position="167"/>
    </location>
</feature>
<feature type="transmembrane region" description="Helical" evidence="1">
    <location>
        <begin position="187"/>
        <end position="211"/>
    </location>
</feature>
<feature type="transmembrane region" description="Helical" evidence="1">
    <location>
        <begin position="85"/>
        <end position="111"/>
    </location>
</feature>
<comment type="caution">
    <text evidence="2">The sequence shown here is derived from an EMBL/GenBank/DDBJ whole genome shotgun (WGS) entry which is preliminary data.</text>
</comment>
<sequence>MTSENFKLISGTNVRLLRSAPNIVLGYLVFLTVPYVYLDVYAYDNDAAYWLLGLITWGATYILFLKLMKVGGYLENGQGGGLGTYFVLGLGIGILVVLGLIGFAFPGLYLLMRWLPAYSRAIATNDGVNSSMWWSWRQTEKFQWVLGRAMIGPLFCYAAAIAVIIHYQFVYYPEGERSIPYELFSSVFTNFLINLATVWLTILGISAYDLVSDEQSAGLQS</sequence>
<dbReference type="Proteomes" id="UP000432727">
    <property type="component" value="Unassembled WGS sequence"/>
</dbReference>
<dbReference type="EMBL" id="WTYI01000001">
    <property type="protein sequence ID" value="MXO95305.1"/>
    <property type="molecule type" value="Genomic_DNA"/>
</dbReference>
<reference evidence="2 3" key="1">
    <citation type="submission" date="2019-12" db="EMBL/GenBank/DDBJ databases">
        <title>Genomic-based taxomic classification of the family Erythrobacteraceae.</title>
        <authorList>
            <person name="Xu L."/>
        </authorList>
    </citation>
    <scope>NUCLEOTIDE SEQUENCE [LARGE SCALE GENOMIC DNA]</scope>
    <source>
        <strain evidence="2 3">JCM 12189</strain>
    </source>
</reference>
<keyword evidence="3" id="KW-1185">Reference proteome</keyword>